<comment type="caution">
    <text evidence="4">The sequence shown here is derived from an EMBL/GenBank/DDBJ whole genome shotgun (WGS) entry which is preliminary data.</text>
</comment>
<feature type="region of interest" description="Disordered" evidence="2">
    <location>
        <begin position="1"/>
        <end position="54"/>
    </location>
</feature>
<dbReference type="InterPro" id="IPR003870">
    <property type="entry name" value="DUF222"/>
</dbReference>
<proteinExistence type="inferred from homology"/>
<dbReference type="RefSeq" id="WP_209895513.1">
    <property type="nucleotide sequence ID" value="NZ_BAAAJV010000050.1"/>
</dbReference>
<dbReference type="Pfam" id="PF02720">
    <property type="entry name" value="DUF222"/>
    <property type="match status" value="1"/>
</dbReference>
<evidence type="ECO:0000313" key="5">
    <source>
        <dbReference type="Proteomes" id="UP000698222"/>
    </source>
</evidence>
<dbReference type="Pfam" id="PF01844">
    <property type="entry name" value="HNH"/>
    <property type="match status" value="1"/>
</dbReference>
<feature type="region of interest" description="Disordered" evidence="2">
    <location>
        <begin position="437"/>
        <end position="457"/>
    </location>
</feature>
<organism evidence="4 5">
    <name type="scientific">Brachybacterium fresconis</name>
    <dbReference type="NCBI Taxonomy" id="173363"/>
    <lineage>
        <taxon>Bacteria</taxon>
        <taxon>Bacillati</taxon>
        <taxon>Actinomycetota</taxon>
        <taxon>Actinomycetes</taxon>
        <taxon>Micrococcales</taxon>
        <taxon>Dermabacteraceae</taxon>
        <taxon>Brachybacterium</taxon>
    </lineage>
</organism>
<dbReference type="Proteomes" id="UP000698222">
    <property type="component" value="Unassembled WGS sequence"/>
</dbReference>
<reference evidence="4 5" key="1">
    <citation type="submission" date="2021-03" db="EMBL/GenBank/DDBJ databases">
        <title>Sequencing the genomes of 1000 actinobacteria strains.</title>
        <authorList>
            <person name="Klenk H.-P."/>
        </authorList>
    </citation>
    <scope>NUCLEOTIDE SEQUENCE [LARGE SCALE GENOMIC DNA]</scope>
    <source>
        <strain evidence="4 5">DSM 14564</strain>
    </source>
</reference>
<feature type="compositionally biased region" description="Low complexity" evidence="2">
    <location>
        <begin position="20"/>
        <end position="48"/>
    </location>
</feature>
<name>A0ABS4YQP5_9MICO</name>
<comment type="similarity">
    <text evidence="1">Belongs to the Rv1128c/1148c/1588c/1702c/1945/3466 family.</text>
</comment>
<dbReference type="CDD" id="cd00085">
    <property type="entry name" value="HNHc"/>
    <property type="match status" value="1"/>
</dbReference>
<protein>
    <submittedName>
        <fullName evidence="4">5-methylcytosine-specific restriction endonuclease McrA</fullName>
    </submittedName>
</protein>
<dbReference type="EMBL" id="JAGIOC010000001">
    <property type="protein sequence ID" value="MBP2411114.1"/>
    <property type="molecule type" value="Genomic_DNA"/>
</dbReference>
<keyword evidence="5" id="KW-1185">Reference proteome</keyword>
<feature type="region of interest" description="Disordered" evidence="2">
    <location>
        <begin position="597"/>
        <end position="626"/>
    </location>
</feature>
<accession>A0ABS4YQP5</accession>
<evidence type="ECO:0000313" key="4">
    <source>
        <dbReference type="EMBL" id="MBP2411114.1"/>
    </source>
</evidence>
<sequence>MDDEFEGAETAGAGDGSTGGPAAPSTGGPAGSSTDGPAGSSTDGSAGSSTGGRGVEVAAGDGGVVVGGVELSAVIGVLAELGARGSSSLEGLSGVETIRVLTGLRELSSAMAAVQARALVHLETAAKDDALARGERGRAAVKTARSEASFALKASPAAAGQTMSSSRRLVASMPGMVAALSRGQASPAAAHRVGKVLASASPALRSEVDEVLTERLTDLEGCGVEEWGSETEKVLHALDPDGAAGRHLRARQQRGVTMRRGEDGMSTLTARVSAMDAARIRKRLALGAEKARVGGDRRGHQQIMADQFVDVLLDRGAREGPGSVGVTTMEIGVIITDRSLLAPAHADAAVIEGVGSVPYEHVREEMLQAITAANGPGVKLALRNLYIDPEDGQLVAVQSRSRAFPPALSRFLRWSHLTCRAPYCDAPIRQIDHITPHARGGATSRDNGNSLCAGDNQKEEAGVTARVITDAHGRRASVEWTTRYGQKARRAGHSFDPVGTARHRLARRPTPADPADPCDPATTVRTRWTAWVIEGMHGPVPARTGTTATLEKALDRVGRSTTTTTSPHLAADGWPGYRRYQHTGRTDLIVTPDLIFTTNHTHPDQPDRMQDATGDGRTRGIMPRWT</sequence>
<dbReference type="InterPro" id="IPR002711">
    <property type="entry name" value="HNH"/>
</dbReference>
<dbReference type="InterPro" id="IPR003615">
    <property type="entry name" value="HNH_nuc"/>
</dbReference>
<feature type="compositionally biased region" description="Basic and acidic residues" evidence="2">
    <location>
        <begin position="601"/>
        <end position="618"/>
    </location>
</feature>
<keyword evidence="4" id="KW-0378">Hydrolase</keyword>
<keyword evidence="4" id="KW-0540">Nuclease</keyword>
<evidence type="ECO:0000256" key="2">
    <source>
        <dbReference type="SAM" id="MobiDB-lite"/>
    </source>
</evidence>
<keyword evidence="4" id="KW-0255">Endonuclease</keyword>
<feature type="domain" description="HNH nuclease" evidence="3">
    <location>
        <begin position="407"/>
        <end position="457"/>
    </location>
</feature>
<gene>
    <name evidence="4" type="ORF">JOF44_004017</name>
</gene>
<evidence type="ECO:0000256" key="1">
    <source>
        <dbReference type="ARBA" id="ARBA00023450"/>
    </source>
</evidence>
<dbReference type="GO" id="GO:0004519">
    <property type="term" value="F:endonuclease activity"/>
    <property type="evidence" value="ECO:0007669"/>
    <property type="project" value="UniProtKB-KW"/>
</dbReference>
<dbReference type="SMART" id="SM00507">
    <property type="entry name" value="HNHc"/>
    <property type="match status" value="1"/>
</dbReference>
<evidence type="ECO:0000259" key="3">
    <source>
        <dbReference type="SMART" id="SM00507"/>
    </source>
</evidence>